<evidence type="ECO:0000256" key="3">
    <source>
        <dbReference type="ARBA" id="ARBA00013253"/>
    </source>
</evidence>
<dbReference type="GO" id="GO:0046656">
    <property type="term" value="P:folic acid biosynthetic process"/>
    <property type="evidence" value="ECO:0007669"/>
    <property type="project" value="UniProtKB-KW"/>
</dbReference>
<evidence type="ECO:0000256" key="5">
    <source>
        <dbReference type="ARBA" id="ARBA00022741"/>
    </source>
</evidence>
<dbReference type="GO" id="GO:0016301">
    <property type="term" value="F:kinase activity"/>
    <property type="evidence" value="ECO:0007669"/>
    <property type="project" value="UniProtKB-KW"/>
</dbReference>
<proteinExistence type="predicted"/>
<dbReference type="RefSeq" id="WP_077718302.1">
    <property type="nucleotide sequence ID" value="NZ_CP019699.1"/>
</dbReference>
<dbReference type="KEGG" id="ntr:B0W44_00410"/>
<dbReference type="GO" id="GO:0046654">
    <property type="term" value="P:tetrahydrofolate biosynthetic process"/>
    <property type="evidence" value="ECO:0007669"/>
    <property type="project" value="UniProtKB-UniPathway"/>
</dbReference>
<dbReference type="PROSITE" id="PS00794">
    <property type="entry name" value="HPPK"/>
    <property type="match status" value="1"/>
</dbReference>
<dbReference type="EMBL" id="CP019699">
    <property type="protein sequence ID" value="AQS54485.1"/>
    <property type="molecule type" value="Genomic_DNA"/>
</dbReference>
<dbReference type="GO" id="GO:0003848">
    <property type="term" value="F:2-amino-4-hydroxy-6-hydroxymethyldihydropteridine diphosphokinase activity"/>
    <property type="evidence" value="ECO:0007669"/>
    <property type="project" value="UniProtKB-EC"/>
</dbReference>
<reference evidence="10 11" key="1">
    <citation type="journal article" date="2015" name="Int. J. Syst. Evol. Microbiol.">
        <title>Novibacillus thermophilus gen. nov., sp. nov., a Gram-staining-negative and moderately thermophilic member of the family Thermoactinomycetaceae.</title>
        <authorList>
            <person name="Yang G."/>
            <person name="Chen J."/>
            <person name="Zhou S."/>
        </authorList>
    </citation>
    <scope>NUCLEOTIDE SEQUENCE [LARGE SCALE GENOMIC DNA]</scope>
    <source>
        <strain evidence="10 11">SG-1</strain>
    </source>
</reference>
<dbReference type="InterPro" id="IPR035907">
    <property type="entry name" value="Hppk_sf"/>
</dbReference>
<comment type="pathway">
    <text evidence="2">Cofactor biosynthesis; tetrahydrofolate biosynthesis; 2-amino-4-hydroxy-6-hydroxymethyl-7,8-dihydropteridine diphosphate from 7,8-dihydroneopterin triphosphate: step 4/4.</text>
</comment>
<name>A0A1U9K379_9BACL</name>
<gene>
    <name evidence="10" type="ORF">B0W44_00410</name>
</gene>
<organism evidence="10 11">
    <name type="scientific">Novibacillus thermophilus</name>
    <dbReference type="NCBI Taxonomy" id="1471761"/>
    <lineage>
        <taxon>Bacteria</taxon>
        <taxon>Bacillati</taxon>
        <taxon>Bacillota</taxon>
        <taxon>Bacilli</taxon>
        <taxon>Bacillales</taxon>
        <taxon>Thermoactinomycetaceae</taxon>
        <taxon>Novibacillus</taxon>
    </lineage>
</organism>
<dbReference type="Pfam" id="PF01288">
    <property type="entry name" value="HPPK"/>
    <property type="match status" value="1"/>
</dbReference>
<dbReference type="InterPro" id="IPR000550">
    <property type="entry name" value="Hppk"/>
</dbReference>
<protein>
    <recommendedName>
        <fullName evidence="3">2-amino-4-hydroxy-6-hydroxymethyldihydropteridine diphosphokinase</fullName>
        <ecNumber evidence="3">2.7.6.3</ecNumber>
    </recommendedName>
</protein>
<evidence type="ECO:0000256" key="8">
    <source>
        <dbReference type="ARBA" id="ARBA00022909"/>
    </source>
</evidence>
<evidence type="ECO:0000259" key="9">
    <source>
        <dbReference type="PROSITE" id="PS00794"/>
    </source>
</evidence>
<evidence type="ECO:0000256" key="6">
    <source>
        <dbReference type="ARBA" id="ARBA00022777"/>
    </source>
</evidence>
<evidence type="ECO:0000256" key="1">
    <source>
        <dbReference type="ARBA" id="ARBA00000198"/>
    </source>
</evidence>
<evidence type="ECO:0000313" key="10">
    <source>
        <dbReference type="EMBL" id="AQS54485.1"/>
    </source>
</evidence>
<dbReference type="CDD" id="cd00483">
    <property type="entry name" value="HPPK"/>
    <property type="match status" value="1"/>
</dbReference>
<keyword evidence="6 10" id="KW-0418">Kinase</keyword>
<comment type="catalytic activity">
    <reaction evidence="1">
        <text>6-hydroxymethyl-7,8-dihydropterin + ATP = (7,8-dihydropterin-6-yl)methyl diphosphate + AMP + H(+)</text>
        <dbReference type="Rhea" id="RHEA:11412"/>
        <dbReference type="ChEBI" id="CHEBI:15378"/>
        <dbReference type="ChEBI" id="CHEBI:30616"/>
        <dbReference type="ChEBI" id="CHEBI:44841"/>
        <dbReference type="ChEBI" id="CHEBI:72950"/>
        <dbReference type="ChEBI" id="CHEBI:456215"/>
        <dbReference type="EC" id="2.7.6.3"/>
    </reaction>
</comment>
<dbReference type="NCBIfam" id="TIGR01498">
    <property type="entry name" value="folK"/>
    <property type="match status" value="1"/>
</dbReference>
<dbReference type="SUPFAM" id="SSF55083">
    <property type="entry name" value="6-hydroxymethyl-7,8-dihydropterin pyrophosphokinase, HPPK"/>
    <property type="match status" value="1"/>
</dbReference>
<evidence type="ECO:0000256" key="7">
    <source>
        <dbReference type="ARBA" id="ARBA00022840"/>
    </source>
</evidence>
<dbReference type="Gene3D" id="3.30.70.560">
    <property type="entry name" value="7,8-Dihydro-6-hydroxymethylpterin-pyrophosphokinase HPPK"/>
    <property type="match status" value="1"/>
</dbReference>
<keyword evidence="8" id="KW-0289">Folate biosynthesis</keyword>
<feature type="domain" description="7,8-dihydro-6-hydroxymethylpterin-pyrophosphokinase" evidence="9">
    <location>
        <begin position="89"/>
        <end position="100"/>
    </location>
</feature>
<dbReference type="OrthoDB" id="9808041at2"/>
<dbReference type="Proteomes" id="UP000188603">
    <property type="component" value="Chromosome"/>
</dbReference>
<keyword evidence="4" id="KW-0808">Transferase</keyword>
<dbReference type="EC" id="2.7.6.3" evidence="3"/>
<keyword evidence="5" id="KW-0547">Nucleotide-binding</keyword>
<accession>A0A1U9K379</accession>
<keyword evidence="7" id="KW-0067">ATP-binding</keyword>
<evidence type="ECO:0000256" key="2">
    <source>
        <dbReference type="ARBA" id="ARBA00005051"/>
    </source>
</evidence>
<sequence length="175" mass="19378">MSERAYIALGSNVGDRLSYLRRALKALKEHPEIRLSALSSVYETKPVGLTEQADFLNMVAAVDTALSPHALLDVTQGIEQALHRRREIRWGPRTLDIDILLYGNVTMEEDRLTIPHPRMTERAFVLVPLAELGPDVDIPGTGRTVQQQVEHVKGKEGIQRCPTISLAAEFGLTAS</sequence>
<dbReference type="PANTHER" id="PTHR43071:SF1">
    <property type="entry name" value="2-AMINO-4-HYDROXY-6-HYDROXYMETHYLDIHYDROPTERIDINE PYROPHOSPHOKINASE"/>
    <property type="match status" value="1"/>
</dbReference>
<evidence type="ECO:0000313" key="11">
    <source>
        <dbReference type="Proteomes" id="UP000188603"/>
    </source>
</evidence>
<dbReference type="GO" id="GO:0005524">
    <property type="term" value="F:ATP binding"/>
    <property type="evidence" value="ECO:0007669"/>
    <property type="project" value="UniProtKB-KW"/>
</dbReference>
<keyword evidence="11" id="KW-1185">Reference proteome</keyword>
<dbReference type="STRING" id="1471761.B0W44_00410"/>
<dbReference type="UniPathway" id="UPA00077">
    <property type="reaction ID" value="UER00155"/>
</dbReference>
<dbReference type="PANTHER" id="PTHR43071">
    <property type="entry name" value="2-AMINO-4-HYDROXY-6-HYDROXYMETHYLDIHYDROPTERIDINE PYROPHOSPHOKINASE"/>
    <property type="match status" value="1"/>
</dbReference>
<evidence type="ECO:0000256" key="4">
    <source>
        <dbReference type="ARBA" id="ARBA00022679"/>
    </source>
</evidence>
<dbReference type="AlphaFoldDB" id="A0A1U9K379"/>